<feature type="binding site" evidence="5">
    <location>
        <position position="303"/>
    </location>
    <ligand>
        <name>FMN</name>
        <dbReference type="ChEBI" id="CHEBI:58210"/>
    </ligand>
</feature>
<keyword evidence="2" id="KW-0560">Oxidoreductase</keyword>
<feature type="binding site" evidence="5">
    <location>
        <position position="142"/>
    </location>
    <ligand>
        <name>FMN</name>
        <dbReference type="ChEBI" id="CHEBI:58210"/>
    </ligand>
</feature>
<dbReference type="Pfam" id="PF01070">
    <property type="entry name" value="FMN_dh"/>
    <property type="match status" value="1"/>
</dbReference>
<feature type="binding site" evidence="5">
    <location>
        <position position="60"/>
    </location>
    <ligand>
        <name>glyoxylate</name>
        <dbReference type="ChEBI" id="CHEBI:36655"/>
    </ligand>
</feature>
<dbReference type="InterPro" id="IPR013785">
    <property type="entry name" value="Aldolase_TIM"/>
</dbReference>
<gene>
    <name evidence="7" type="ORF">GCM10008957_06180</name>
</gene>
<feature type="binding site" evidence="5">
    <location>
        <position position="192"/>
    </location>
    <ligand>
        <name>FMN</name>
        <dbReference type="ChEBI" id="CHEBI:58210"/>
    </ligand>
</feature>
<proteinExistence type="inferred from homology"/>
<organism evidence="7 8">
    <name type="scientific">Deinococcus ruber</name>
    <dbReference type="NCBI Taxonomy" id="1848197"/>
    <lineage>
        <taxon>Bacteria</taxon>
        <taxon>Thermotogati</taxon>
        <taxon>Deinococcota</taxon>
        <taxon>Deinococci</taxon>
        <taxon>Deinococcales</taxon>
        <taxon>Deinococcaceae</taxon>
        <taxon>Deinococcus</taxon>
    </lineage>
</organism>
<evidence type="ECO:0000313" key="7">
    <source>
        <dbReference type="EMBL" id="GGQ96676.1"/>
    </source>
</evidence>
<keyword evidence="8" id="KW-1185">Reference proteome</keyword>
<dbReference type="PANTHER" id="PTHR10578:SF143">
    <property type="entry name" value="FMN-DEPENDENT ALPHA-HYDROXY ACID DEHYDROGENASE PB1A11.03"/>
    <property type="match status" value="1"/>
</dbReference>
<dbReference type="Gene3D" id="3.20.20.70">
    <property type="entry name" value="Aldolase class I"/>
    <property type="match status" value="1"/>
</dbReference>
<name>A0A918BY55_9DEIO</name>
<feature type="binding site" evidence="5">
    <location>
        <position position="325"/>
    </location>
    <ligand>
        <name>FMN</name>
        <dbReference type="ChEBI" id="CHEBI:58210"/>
    </ligand>
</feature>
<dbReference type="SUPFAM" id="SSF51395">
    <property type="entry name" value="FMN-linked oxidoreductases"/>
    <property type="match status" value="1"/>
</dbReference>
<feature type="binding site" evidence="5">
    <location>
        <begin position="357"/>
        <end position="361"/>
    </location>
    <ligand>
        <name>FMN</name>
        <dbReference type="ChEBI" id="CHEBI:58210"/>
    </ligand>
</feature>
<evidence type="ECO:0000256" key="3">
    <source>
        <dbReference type="ARBA" id="ARBA00024042"/>
    </source>
</evidence>
<dbReference type="PROSITE" id="PS51349">
    <property type="entry name" value="FMN_HYDROXY_ACID_DH_2"/>
    <property type="match status" value="1"/>
</dbReference>
<dbReference type="PROSITE" id="PS00557">
    <property type="entry name" value="FMN_HYDROXY_ACID_DH_1"/>
    <property type="match status" value="1"/>
</dbReference>
<comment type="similarity">
    <text evidence="3">Belongs to the FMN-dependent alpha-hydroxy acid dehydrogenase family.</text>
</comment>
<feature type="domain" description="FMN hydroxy acid dehydrogenase" evidence="6">
    <location>
        <begin position="34"/>
        <end position="429"/>
    </location>
</feature>
<dbReference type="EMBL" id="BMQL01000002">
    <property type="protein sequence ID" value="GGQ96676.1"/>
    <property type="molecule type" value="Genomic_DNA"/>
</dbReference>
<dbReference type="AlphaFoldDB" id="A0A918BY55"/>
<evidence type="ECO:0000313" key="8">
    <source>
        <dbReference type="Proteomes" id="UP000603865"/>
    </source>
</evidence>
<dbReference type="PIRSF" id="PIRSF000138">
    <property type="entry name" value="Al-hdrx_acd_dh"/>
    <property type="match status" value="1"/>
</dbReference>
<dbReference type="GO" id="GO:0016491">
    <property type="term" value="F:oxidoreductase activity"/>
    <property type="evidence" value="ECO:0007669"/>
    <property type="project" value="UniProtKB-KW"/>
</dbReference>
<evidence type="ECO:0000256" key="1">
    <source>
        <dbReference type="ARBA" id="ARBA00001917"/>
    </source>
</evidence>
<dbReference type="InterPro" id="IPR037396">
    <property type="entry name" value="FMN_HAD"/>
</dbReference>
<protein>
    <submittedName>
        <fullName evidence="7">Oxidoreductase</fullName>
    </submittedName>
</protein>
<keyword evidence="5" id="KW-0288">FMN</keyword>
<accession>A0A918BY55</accession>
<feature type="binding site" evidence="5">
    <location>
        <position position="164"/>
    </location>
    <ligand>
        <name>FMN</name>
        <dbReference type="ChEBI" id="CHEBI:58210"/>
    </ligand>
</feature>
<dbReference type="GO" id="GO:0010181">
    <property type="term" value="F:FMN binding"/>
    <property type="evidence" value="ECO:0007669"/>
    <property type="project" value="InterPro"/>
</dbReference>
<comment type="caution">
    <text evidence="7">The sequence shown here is derived from an EMBL/GenBank/DDBJ whole genome shotgun (WGS) entry which is preliminary data.</text>
</comment>
<evidence type="ECO:0000256" key="4">
    <source>
        <dbReference type="PIRSR" id="PIRSR000138-1"/>
    </source>
</evidence>
<feature type="binding site" evidence="5">
    <location>
        <position position="327"/>
    </location>
    <ligand>
        <name>glyoxylate</name>
        <dbReference type="ChEBI" id="CHEBI:36655"/>
    </ligand>
</feature>
<dbReference type="PANTHER" id="PTHR10578">
    <property type="entry name" value="S -2-HYDROXY-ACID OXIDASE-RELATED"/>
    <property type="match status" value="1"/>
</dbReference>
<evidence type="ECO:0000259" key="6">
    <source>
        <dbReference type="PROSITE" id="PS51349"/>
    </source>
</evidence>
<dbReference type="InterPro" id="IPR000262">
    <property type="entry name" value="FMN-dep_DH"/>
</dbReference>
<sequence length="429" mass="45213">MTQEATQAGGVPSGERSVGRVRQTGIYVAGLGGELPKVPVDAGALERAAEAVLPPSDFAYLAGGAGQGRTMQANTDAFARWPIVPRMMRGSARRDLSTELLGHTYASPLLLAPIGVLECAHPEADLAVARAAAAEGVPYIFSSQASVDMETCAAAMGEAARWFQLYWSSDDELTRSFVRRAEDVGAQAIVLTLDTTLLGWRPRDLDFSSLPFMRGRGLAQYLSDPVFRSRLSSANTPALNPPRTPALLTAMAELGAKGAEVGLPLEAMLAAVARFSATFSRPDLSWDDLSRLREWTRLPIVLKGILHPDDAREAAARGMDALIVSNHGGRQIDGSVGALDALPAVVAAAGGLPVLFDSGIRGGADVFRALALGARAVLLGRPYAYGLALAGEAGVREVIQNVLAELDLTLGLAGVPRARDVDRQAVTRN</sequence>
<reference evidence="7" key="2">
    <citation type="submission" date="2020-09" db="EMBL/GenBank/DDBJ databases">
        <authorList>
            <person name="Sun Q."/>
            <person name="Ohkuma M."/>
        </authorList>
    </citation>
    <scope>NUCLEOTIDE SEQUENCE</scope>
    <source>
        <strain evidence="7">JCM 31311</strain>
    </source>
</reference>
<comment type="cofactor">
    <cofactor evidence="1">
        <name>FMN</name>
        <dbReference type="ChEBI" id="CHEBI:58210"/>
    </cofactor>
</comment>
<feature type="binding site" evidence="5">
    <location>
        <position position="330"/>
    </location>
    <ligand>
        <name>glyoxylate</name>
        <dbReference type="ChEBI" id="CHEBI:36655"/>
    </ligand>
</feature>
<dbReference type="RefSeq" id="WP_189088046.1">
    <property type="nucleotide sequence ID" value="NZ_BMQL01000002.1"/>
</dbReference>
<feature type="active site" description="Proton acceptor" evidence="4">
    <location>
        <position position="327"/>
    </location>
</feature>
<keyword evidence="5" id="KW-0285">Flavoprotein</keyword>
<evidence type="ECO:0000256" key="5">
    <source>
        <dbReference type="PIRSR" id="PIRSR000138-2"/>
    </source>
</evidence>
<dbReference type="Proteomes" id="UP000603865">
    <property type="component" value="Unassembled WGS sequence"/>
</dbReference>
<feature type="binding site" evidence="5">
    <location>
        <begin position="113"/>
        <end position="115"/>
    </location>
    <ligand>
        <name>FMN</name>
        <dbReference type="ChEBI" id="CHEBI:58210"/>
    </ligand>
</feature>
<evidence type="ECO:0000256" key="2">
    <source>
        <dbReference type="ARBA" id="ARBA00023002"/>
    </source>
</evidence>
<dbReference type="InterPro" id="IPR008259">
    <property type="entry name" value="FMN_hydac_DH_AS"/>
</dbReference>
<feature type="binding site" evidence="5">
    <location>
        <begin position="380"/>
        <end position="381"/>
    </location>
    <ligand>
        <name>FMN</name>
        <dbReference type="ChEBI" id="CHEBI:58210"/>
    </ligand>
</feature>
<reference evidence="7" key="1">
    <citation type="journal article" date="2014" name="Int. J. Syst. Evol. Microbiol.">
        <title>Complete genome sequence of Corynebacterium casei LMG S-19264T (=DSM 44701T), isolated from a smear-ripened cheese.</title>
        <authorList>
            <consortium name="US DOE Joint Genome Institute (JGI-PGF)"/>
            <person name="Walter F."/>
            <person name="Albersmeier A."/>
            <person name="Kalinowski J."/>
            <person name="Ruckert C."/>
        </authorList>
    </citation>
    <scope>NUCLEOTIDE SEQUENCE</scope>
    <source>
        <strain evidence="7">JCM 31311</strain>
    </source>
</reference>
<dbReference type="InterPro" id="IPR012133">
    <property type="entry name" value="Alpha-hydoxy_acid_DH_FMN"/>
</dbReference>
<feature type="binding site" evidence="5">
    <location>
        <position position="201"/>
    </location>
    <ligand>
        <name>glyoxylate</name>
        <dbReference type="ChEBI" id="CHEBI:36655"/>
    </ligand>
</feature>
<feature type="binding site" evidence="5">
    <location>
        <position position="166"/>
    </location>
    <ligand>
        <name>glyoxylate</name>
        <dbReference type="ChEBI" id="CHEBI:36655"/>
    </ligand>
</feature>